<reference evidence="12" key="1">
    <citation type="journal article" date="2017" name="Nat. Commun.">
        <title>The North American bullfrog draft genome provides insight into hormonal regulation of long noncoding RNA.</title>
        <authorList>
            <person name="Hammond S.A."/>
            <person name="Warren R.L."/>
            <person name="Vandervalk B.P."/>
            <person name="Kucuk E."/>
            <person name="Khan H."/>
            <person name="Gibb E.A."/>
            <person name="Pandoh P."/>
            <person name="Kirk H."/>
            <person name="Zhao Y."/>
            <person name="Jones M."/>
            <person name="Mungall A.J."/>
            <person name="Coope R."/>
            <person name="Pleasance S."/>
            <person name="Moore R.A."/>
            <person name="Holt R.A."/>
            <person name="Round J.M."/>
            <person name="Ohora S."/>
            <person name="Walle B.V."/>
            <person name="Veldhoen N."/>
            <person name="Helbing C.C."/>
            <person name="Birol I."/>
        </authorList>
    </citation>
    <scope>NUCLEOTIDE SEQUENCE [LARGE SCALE GENOMIC DNA]</scope>
</reference>
<feature type="compositionally biased region" description="Basic and acidic residues" evidence="9">
    <location>
        <begin position="23"/>
        <end position="40"/>
    </location>
</feature>
<dbReference type="InterPro" id="IPR013087">
    <property type="entry name" value="Znf_C2H2_type"/>
</dbReference>
<evidence type="ECO:0000256" key="5">
    <source>
        <dbReference type="ARBA" id="ARBA00022833"/>
    </source>
</evidence>
<dbReference type="Gene3D" id="3.30.160.60">
    <property type="entry name" value="Classic Zinc Finger"/>
    <property type="match status" value="2"/>
</dbReference>
<evidence type="ECO:0000259" key="10">
    <source>
        <dbReference type="PROSITE" id="PS50157"/>
    </source>
</evidence>
<feature type="non-terminal residue" evidence="11">
    <location>
        <position position="156"/>
    </location>
</feature>
<evidence type="ECO:0000256" key="7">
    <source>
        <dbReference type="ARBA" id="ARBA00023242"/>
    </source>
</evidence>
<comment type="subcellular location">
    <subcellularLocation>
        <location evidence="1">Nucleus</location>
    </subcellularLocation>
</comment>
<evidence type="ECO:0000313" key="11">
    <source>
        <dbReference type="EMBL" id="PIO09134.1"/>
    </source>
</evidence>
<dbReference type="GO" id="GO:0000977">
    <property type="term" value="F:RNA polymerase II transcription regulatory region sequence-specific DNA binding"/>
    <property type="evidence" value="ECO:0007669"/>
    <property type="project" value="TreeGrafter"/>
</dbReference>
<gene>
    <name evidence="11" type="ORF">AB205_0120610</name>
</gene>
<feature type="region of interest" description="Disordered" evidence="9">
    <location>
        <begin position="1"/>
        <end position="110"/>
    </location>
</feature>
<feature type="compositionally biased region" description="Low complexity" evidence="9">
    <location>
        <begin position="48"/>
        <end position="57"/>
    </location>
</feature>
<dbReference type="PROSITE" id="PS50157">
    <property type="entry name" value="ZINC_FINGER_C2H2_2"/>
    <property type="match status" value="1"/>
</dbReference>
<evidence type="ECO:0000256" key="8">
    <source>
        <dbReference type="PROSITE-ProRule" id="PRU00042"/>
    </source>
</evidence>
<accession>A0A2G9Q0K1</accession>
<dbReference type="Proteomes" id="UP000228934">
    <property type="component" value="Unassembled WGS sequence"/>
</dbReference>
<dbReference type="OrthoDB" id="427030at2759"/>
<dbReference type="GO" id="GO:0008270">
    <property type="term" value="F:zinc ion binding"/>
    <property type="evidence" value="ECO:0007669"/>
    <property type="project" value="UniProtKB-KW"/>
</dbReference>
<dbReference type="SUPFAM" id="SSF57667">
    <property type="entry name" value="beta-beta-alpha zinc fingers"/>
    <property type="match status" value="1"/>
</dbReference>
<dbReference type="GO" id="GO:0000981">
    <property type="term" value="F:DNA-binding transcription factor activity, RNA polymerase II-specific"/>
    <property type="evidence" value="ECO:0007669"/>
    <property type="project" value="TreeGrafter"/>
</dbReference>
<dbReference type="PANTHER" id="PTHR14196">
    <property type="entry name" value="ODD-SKIPPED - RELATED"/>
    <property type="match status" value="1"/>
</dbReference>
<proteinExistence type="predicted"/>
<dbReference type="SMART" id="SM00355">
    <property type="entry name" value="ZnF_C2H2"/>
    <property type="match status" value="1"/>
</dbReference>
<evidence type="ECO:0000256" key="2">
    <source>
        <dbReference type="ARBA" id="ARBA00022723"/>
    </source>
</evidence>
<keyword evidence="4 8" id="KW-0863">Zinc-finger</keyword>
<dbReference type="InterPro" id="IPR050717">
    <property type="entry name" value="C2H2-ZF_Transcription_Reg"/>
</dbReference>
<dbReference type="AlphaFoldDB" id="A0A2G9Q0K1"/>
<evidence type="ECO:0000256" key="3">
    <source>
        <dbReference type="ARBA" id="ARBA00022737"/>
    </source>
</evidence>
<dbReference type="InterPro" id="IPR036236">
    <property type="entry name" value="Znf_C2H2_sf"/>
</dbReference>
<evidence type="ECO:0000256" key="9">
    <source>
        <dbReference type="SAM" id="MobiDB-lite"/>
    </source>
</evidence>
<feature type="compositionally biased region" description="Polar residues" evidence="9">
    <location>
        <begin position="99"/>
        <end position="110"/>
    </location>
</feature>
<dbReference type="EMBL" id="KZ370333">
    <property type="protein sequence ID" value="PIO09134.1"/>
    <property type="molecule type" value="Genomic_DNA"/>
</dbReference>
<keyword evidence="5" id="KW-0862">Zinc</keyword>
<keyword evidence="3" id="KW-0677">Repeat</keyword>
<keyword evidence="6" id="KW-0238">DNA-binding</keyword>
<feature type="domain" description="C2H2-type" evidence="10">
    <location>
        <begin position="116"/>
        <end position="143"/>
    </location>
</feature>
<dbReference type="FunFam" id="3.30.160.60:FF:000275">
    <property type="entry name" value="zinc finger protein 90 homolog"/>
    <property type="match status" value="1"/>
</dbReference>
<feature type="compositionally biased region" description="Low complexity" evidence="9">
    <location>
        <begin position="84"/>
        <end position="98"/>
    </location>
</feature>
<protein>
    <recommendedName>
        <fullName evidence="10">C2H2-type domain-containing protein</fullName>
    </recommendedName>
</protein>
<sequence length="156" mass="17577">MIEEEQRKNGNSEGLTRRKRGMMRKEMIEEEQKKNRKTDGQYRTVSTSPSPLLAAPPDAEIKDEDPPAKSAVKHTVIPKRHPTLRSPTLPPTLSTHSSNAVSLSNSTPSNRVEGRFPCPDCGKSFNYRAKLLSHQITHTHEKAFSCDECGRRFAHK</sequence>
<name>A0A2G9Q0K1_AQUCT</name>
<organism evidence="11 12">
    <name type="scientific">Aquarana catesbeiana</name>
    <name type="common">American bullfrog</name>
    <name type="synonym">Rana catesbeiana</name>
    <dbReference type="NCBI Taxonomy" id="8400"/>
    <lineage>
        <taxon>Eukaryota</taxon>
        <taxon>Metazoa</taxon>
        <taxon>Chordata</taxon>
        <taxon>Craniata</taxon>
        <taxon>Vertebrata</taxon>
        <taxon>Euteleostomi</taxon>
        <taxon>Amphibia</taxon>
        <taxon>Batrachia</taxon>
        <taxon>Anura</taxon>
        <taxon>Neobatrachia</taxon>
        <taxon>Ranoidea</taxon>
        <taxon>Ranidae</taxon>
        <taxon>Aquarana</taxon>
    </lineage>
</organism>
<keyword evidence="12" id="KW-1185">Reference proteome</keyword>
<dbReference type="GO" id="GO:0005634">
    <property type="term" value="C:nucleus"/>
    <property type="evidence" value="ECO:0007669"/>
    <property type="project" value="UniProtKB-SubCell"/>
</dbReference>
<dbReference type="PROSITE" id="PS00028">
    <property type="entry name" value="ZINC_FINGER_C2H2_1"/>
    <property type="match status" value="1"/>
</dbReference>
<dbReference type="PANTHER" id="PTHR14196:SF12">
    <property type="entry name" value="ZINC FINGER PROTEIN 208-LIKE"/>
    <property type="match status" value="1"/>
</dbReference>
<feature type="compositionally biased region" description="Basic and acidic residues" evidence="9">
    <location>
        <begin position="1"/>
        <end position="10"/>
    </location>
</feature>
<keyword evidence="2" id="KW-0479">Metal-binding</keyword>
<dbReference type="Pfam" id="PF00096">
    <property type="entry name" value="zf-C2H2"/>
    <property type="match status" value="1"/>
</dbReference>
<keyword evidence="7" id="KW-0539">Nucleus</keyword>
<evidence type="ECO:0000256" key="6">
    <source>
        <dbReference type="ARBA" id="ARBA00023125"/>
    </source>
</evidence>
<evidence type="ECO:0000256" key="4">
    <source>
        <dbReference type="ARBA" id="ARBA00022771"/>
    </source>
</evidence>
<evidence type="ECO:0000256" key="1">
    <source>
        <dbReference type="ARBA" id="ARBA00004123"/>
    </source>
</evidence>
<evidence type="ECO:0000313" key="12">
    <source>
        <dbReference type="Proteomes" id="UP000228934"/>
    </source>
</evidence>